<reference evidence="1" key="1">
    <citation type="submission" date="2020-08" db="EMBL/GenBank/DDBJ databases">
        <title>Genome public.</title>
        <authorList>
            <person name="Liu C."/>
            <person name="Sun Q."/>
        </authorList>
    </citation>
    <scope>NUCLEOTIDE SEQUENCE</scope>
    <source>
        <strain evidence="1">NSJ-55</strain>
    </source>
</reference>
<proteinExistence type="predicted"/>
<sequence>MAVPLYIRNEYFRGVMLADKSAHILEFKYKGETISVYEESTLIFCLHYHLESKFKAEILDFYLIDKNLRGKGYGTVCMNEILEQLNKKRVTMVKAPLGYAKLPDGYASREQYEALLSGFYEKTGFSIGGDLDIAIQILN</sequence>
<name>A0A923LFE9_9FIRM</name>
<evidence type="ECO:0000313" key="1">
    <source>
        <dbReference type="EMBL" id="MBC5687320.1"/>
    </source>
</evidence>
<comment type="caution">
    <text evidence="1">The sequence shown here is derived from an EMBL/GenBank/DDBJ whole genome shotgun (WGS) entry which is preliminary data.</text>
</comment>
<dbReference type="Proteomes" id="UP000652477">
    <property type="component" value="Unassembled WGS sequence"/>
</dbReference>
<organism evidence="1 2">
    <name type="scientific">Mediterraneibacter hominis</name>
    <dbReference type="NCBI Taxonomy" id="2763054"/>
    <lineage>
        <taxon>Bacteria</taxon>
        <taxon>Bacillati</taxon>
        <taxon>Bacillota</taxon>
        <taxon>Clostridia</taxon>
        <taxon>Lachnospirales</taxon>
        <taxon>Lachnospiraceae</taxon>
        <taxon>Mediterraneibacter</taxon>
    </lineage>
</organism>
<dbReference type="RefSeq" id="WP_186874020.1">
    <property type="nucleotide sequence ID" value="NZ_JACOPF010000001.1"/>
</dbReference>
<dbReference type="EMBL" id="JACOPF010000001">
    <property type="protein sequence ID" value="MBC5687320.1"/>
    <property type="molecule type" value="Genomic_DNA"/>
</dbReference>
<protein>
    <submittedName>
        <fullName evidence="1">GNAT family N-acetyltransferase</fullName>
    </submittedName>
</protein>
<dbReference type="InterPro" id="IPR016181">
    <property type="entry name" value="Acyl_CoA_acyltransferase"/>
</dbReference>
<gene>
    <name evidence="1" type="ORF">H8S37_00015</name>
</gene>
<dbReference type="AlphaFoldDB" id="A0A923LFE9"/>
<dbReference type="Gene3D" id="3.40.630.30">
    <property type="match status" value="1"/>
</dbReference>
<dbReference type="SUPFAM" id="SSF55729">
    <property type="entry name" value="Acyl-CoA N-acyltransferases (Nat)"/>
    <property type="match status" value="1"/>
</dbReference>
<accession>A0A923LFE9</accession>
<evidence type="ECO:0000313" key="2">
    <source>
        <dbReference type="Proteomes" id="UP000652477"/>
    </source>
</evidence>
<keyword evidence="2" id="KW-1185">Reference proteome</keyword>